<dbReference type="SUPFAM" id="SSF143422">
    <property type="entry name" value="Transposase IS200-like"/>
    <property type="match status" value="1"/>
</dbReference>
<dbReference type="Gene3D" id="3.30.70.1290">
    <property type="entry name" value="Transposase IS200-like"/>
    <property type="match status" value="1"/>
</dbReference>
<dbReference type="HOGENOM" id="CLU_068226_2_1_6"/>
<dbReference type="NCBIfam" id="NF047646">
    <property type="entry name" value="REP_Tyr_transpos"/>
    <property type="match status" value="1"/>
</dbReference>
<feature type="domain" description="Transposase IS200-like" evidence="1">
    <location>
        <begin position="13"/>
        <end position="128"/>
    </location>
</feature>
<reference evidence="2" key="1">
    <citation type="journal article" date="2005" name="Proc. Natl. Acad. Sci. U.S.A.">
        <title>The psychrophilic lifestyle as revealed by the genome sequence of Colwellia psychrerythraea 34H through genomic and proteomic analyses.</title>
        <authorList>
            <person name="Methe B.A."/>
            <person name="Nelson K.E."/>
            <person name="Deming J.W."/>
            <person name="Momen B."/>
            <person name="Melamud E."/>
            <person name="Zhang X."/>
            <person name="Moult J."/>
            <person name="Madupu R."/>
            <person name="Nelson W.C."/>
            <person name="Dodson R.J."/>
            <person name="Brinkac L.M."/>
            <person name="Daugherty S.C."/>
            <person name="Durkin A.S."/>
            <person name="DeBoy R.T."/>
            <person name="Kolonay J.F."/>
            <person name="Sullivan S.A."/>
            <person name="Zhou L."/>
            <person name="Davidsen T.M."/>
            <person name="Wu M."/>
            <person name="Huston A.L."/>
            <person name="Lewis M."/>
            <person name="Weaver B."/>
            <person name="Weidman J.F."/>
            <person name="Khouri H."/>
            <person name="Utterback T.R."/>
            <person name="Feldblyum T.V."/>
            <person name="Fraser C.M."/>
        </authorList>
    </citation>
    <scope>NUCLEOTIDE SEQUENCE [LARGE SCALE GENOMIC DNA]</scope>
    <source>
        <strain evidence="2">34H</strain>
    </source>
</reference>
<dbReference type="Pfam" id="PF01797">
    <property type="entry name" value="Y1_Tnp"/>
    <property type="match status" value="1"/>
</dbReference>
<sequence>MSRTNLTKGRTSLKHHIYHVITCTKNRQPFFNDFECARFLINEMTNLVEQKEINSITWVIMPDHLHWLFELTSDNHLSKVIQTLKGRSARLINQHDEGQRFAWQRGFYDHAIRTEESLLSVSRYIVANPLRAGLVDNVGDYSLWDSVYLHENE</sequence>
<proteinExistence type="predicted"/>
<dbReference type="RefSeq" id="WP_011042325.1">
    <property type="nucleotide sequence ID" value="NC_003910.7"/>
</dbReference>
<protein>
    <recommendedName>
        <fullName evidence="1">Transposase IS200-like domain-containing protein</fullName>
    </recommendedName>
</protein>
<organism evidence="2 3">
    <name type="scientific">Colwellia psychrerythraea (strain 34H / ATCC BAA-681)</name>
    <name type="common">Vibrio psychroerythus</name>
    <dbReference type="NCBI Taxonomy" id="167879"/>
    <lineage>
        <taxon>Bacteria</taxon>
        <taxon>Pseudomonadati</taxon>
        <taxon>Pseudomonadota</taxon>
        <taxon>Gammaproteobacteria</taxon>
        <taxon>Alteromonadales</taxon>
        <taxon>Colwelliaceae</taxon>
        <taxon>Colwellia</taxon>
    </lineage>
</organism>
<dbReference type="GO" id="GO:0043565">
    <property type="term" value="F:sequence-specific DNA binding"/>
    <property type="evidence" value="ECO:0007669"/>
    <property type="project" value="TreeGrafter"/>
</dbReference>
<dbReference type="SMART" id="SM01321">
    <property type="entry name" value="Y1_Tnp"/>
    <property type="match status" value="1"/>
</dbReference>
<dbReference type="InterPro" id="IPR036515">
    <property type="entry name" value="Transposase_17_sf"/>
</dbReference>
<dbReference type="AlphaFoldDB" id="Q485N4"/>
<dbReference type="GO" id="GO:0004803">
    <property type="term" value="F:transposase activity"/>
    <property type="evidence" value="ECO:0007669"/>
    <property type="project" value="InterPro"/>
</dbReference>
<dbReference type="KEGG" id="cps:CPS_1489"/>
<dbReference type="GO" id="GO:0006313">
    <property type="term" value="P:DNA transposition"/>
    <property type="evidence" value="ECO:0007669"/>
    <property type="project" value="InterPro"/>
</dbReference>
<accession>Q485N4</accession>
<dbReference type="PANTHER" id="PTHR36966">
    <property type="entry name" value="REP-ASSOCIATED TYROSINE TRANSPOSASE"/>
    <property type="match status" value="1"/>
</dbReference>
<evidence type="ECO:0000313" key="3">
    <source>
        <dbReference type="Proteomes" id="UP000000547"/>
    </source>
</evidence>
<evidence type="ECO:0000313" key="2">
    <source>
        <dbReference type="EMBL" id="AAZ24517.1"/>
    </source>
</evidence>
<evidence type="ECO:0000259" key="1">
    <source>
        <dbReference type="SMART" id="SM01321"/>
    </source>
</evidence>
<gene>
    <name evidence="2" type="ordered locus">CPS_1489</name>
</gene>
<dbReference type="InterPro" id="IPR052715">
    <property type="entry name" value="RAYT_transposase"/>
</dbReference>
<dbReference type="InterPro" id="IPR002686">
    <property type="entry name" value="Transposase_17"/>
</dbReference>
<dbReference type="PANTHER" id="PTHR36966:SF1">
    <property type="entry name" value="REP-ASSOCIATED TYROSINE TRANSPOSASE"/>
    <property type="match status" value="1"/>
</dbReference>
<name>Q485N4_COLP3</name>
<dbReference type="Proteomes" id="UP000000547">
    <property type="component" value="Chromosome"/>
</dbReference>
<dbReference type="EMBL" id="CP000083">
    <property type="protein sequence ID" value="AAZ24517.1"/>
    <property type="molecule type" value="Genomic_DNA"/>
</dbReference>